<dbReference type="AlphaFoldDB" id="A0A166ZXX5"/>
<organism evidence="2 3">
    <name type="scientific">Colletotrichum incanum</name>
    <name type="common">Soybean anthracnose fungus</name>
    <dbReference type="NCBI Taxonomy" id="1573173"/>
    <lineage>
        <taxon>Eukaryota</taxon>
        <taxon>Fungi</taxon>
        <taxon>Dikarya</taxon>
        <taxon>Ascomycota</taxon>
        <taxon>Pezizomycotina</taxon>
        <taxon>Sordariomycetes</taxon>
        <taxon>Hypocreomycetidae</taxon>
        <taxon>Glomerellales</taxon>
        <taxon>Glomerellaceae</taxon>
        <taxon>Colletotrichum</taxon>
        <taxon>Colletotrichum spaethianum species complex</taxon>
    </lineage>
</organism>
<dbReference type="EMBL" id="LFIW01002082">
    <property type="protein sequence ID" value="KZL79491.1"/>
    <property type="molecule type" value="Genomic_DNA"/>
</dbReference>
<evidence type="ECO:0000313" key="2">
    <source>
        <dbReference type="EMBL" id="KZL79491.1"/>
    </source>
</evidence>
<feature type="compositionally biased region" description="Polar residues" evidence="1">
    <location>
        <begin position="456"/>
        <end position="466"/>
    </location>
</feature>
<comment type="caution">
    <text evidence="2">The sequence shown here is derived from an EMBL/GenBank/DDBJ whole genome shotgun (WGS) entry which is preliminary data.</text>
</comment>
<evidence type="ECO:0000313" key="3">
    <source>
        <dbReference type="Proteomes" id="UP000076584"/>
    </source>
</evidence>
<reference evidence="2 3" key="1">
    <citation type="submission" date="2015-06" db="EMBL/GenBank/DDBJ databases">
        <title>Survival trade-offs in plant roots during colonization by closely related pathogenic and mutualistic fungi.</title>
        <authorList>
            <person name="Hacquard S."/>
            <person name="Kracher B."/>
            <person name="Hiruma K."/>
            <person name="Weinman A."/>
            <person name="Muench P."/>
            <person name="Garrido Oter R."/>
            <person name="Ver Loren van Themaat E."/>
            <person name="Dallerey J.-F."/>
            <person name="Damm U."/>
            <person name="Henrissat B."/>
            <person name="Lespinet O."/>
            <person name="Thon M."/>
            <person name="Kemen E."/>
            <person name="McHardy A.C."/>
            <person name="Schulze-Lefert P."/>
            <person name="O'Connell R.J."/>
        </authorList>
    </citation>
    <scope>NUCLEOTIDE SEQUENCE [LARGE SCALE GENOMIC DNA]</scope>
    <source>
        <strain evidence="2 3">MAFF 238704</strain>
    </source>
</reference>
<sequence length="555" mass="60704">MASQPPAGIGPLPASPAGPDRGSGPPPEPTSPSRAKRRRNTETQPLRPSLAGSQPNAFNPAPPTAKGPPISTPATGRTATGSVLFALDEEARHYEARKDVFLTIAQSVDNVVSSFEGPRKQIAKEATAYVIQALKKLINKEHTPTLTRSWAAVTASAPGTAPDPHRAPTRPQARPQTKSQAQPQPQPQPKEDLRVFARISEEGLSAARKNAPFALRQTVCRTFGLQLADIPHIYHIATGYSLRPSNKQIQQGLLADKQKLAGCLGAYKIETPIKWFTYVVPRCPANLWSIDGDALDPATLIEDEVFAQTRLKPTRARQSRLGPNPITNEVSWVISFLTEVQPFRLFNQSSRSQLIQKRKTLIRHDPGCQGYHSNSYCNRQPLCNNCSRPSDSHETGPCTAKPKCANCCGPFQASHKNCPARPMAMNGTPALPDRKEWARIRKVGQKAYDALYEASLSASRSSTQQPGDLPPSDQDQPLGSKRPRKRTPSESSIVCLGDRDTDSSSTSEDEPEDAEGPPQTNRAILPLWNRSQRVAQKPDYNIANAYTHLELDSET</sequence>
<accession>A0A166ZXX5</accession>
<protein>
    <submittedName>
        <fullName evidence="2">Uncharacterized protein</fullName>
    </submittedName>
</protein>
<feature type="compositionally biased region" description="Polar residues" evidence="1">
    <location>
        <begin position="42"/>
        <end position="57"/>
    </location>
</feature>
<feature type="region of interest" description="Disordered" evidence="1">
    <location>
        <begin position="1"/>
        <end position="77"/>
    </location>
</feature>
<feature type="region of interest" description="Disordered" evidence="1">
    <location>
        <begin position="456"/>
        <end position="526"/>
    </location>
</feature>
<dbReference type="STRING" id="1573173.A0A166ZXX5"/>
<name>A0A166ZXX5_COLIC</name>
<gene>
    <name evidence="2" type="ORF">CI238_13313</name>
</gene>
<evidence type="ECO:0000256" key="1">
    <source>
        <dbReference type="SAM" id="MobiDB-lite"/>
    </source>
</evidence>
<keyword evidence="3" id="KW-1185">Reference proteome</keyword>
<feature type="region of interest" description="Disordered" evidence="1">
    <location>
        <begin position="155"/>
        <end position="190"/>
    </location>
</feature>
<dbReference type="Proteomes" id="UP000076584">
    <property type="component" value="Unassembled WGS sequence"/>
</dbReference>
<proteinExistence type="predicted"/>